<feature type="compositionally biased region" description="Polar residues" evidence="1">
    <location>
        <begin position="39"/>
        <end position="48"/>
    </location>
</feature>
<evidence type="ECO:0000256" key="1">
    <source>
        <dbReference type="SAM" id="MobiDB-lite"/>
    </source>
</evidence>
<gene>
    <name evidence="2" type="ORF">EJB05_09377</name>
</gene>
<reference evidence="2 3" key="1">
    <citation type="journal article" date="2019" name="Sci. Rep.">
        <title>A high-quality genome of Eragrostis curvula grass provides insights into Poaceae evolution and supports new strategies to enhance forage quality.</title>
        <authorList>
            <person name="Carballo J."/>
            <person name="Santos B.A.C.M."/>
            <person name="Zappacosta D."/>
            <person name="Garbus I."/>
            <person name="Selva J.P."/>
            <person name="Gallo C.A."/>
            <person name="Diaz A."/>
            <person name="Albertini E."/>
            <person name="Caccamo M."/>
            <person name="Echenique V."/>
        </authorList>
    </citation>
    <scope>NUCLEOTIDE SEQUENCE [LARGE SCALE GENOMIC DNA]</scope>
    <source>
        <strain evidence="3">cv. Victoria</strain>
        <tissue evidence="2">Leaf</tissue>
    </source>
</reference>
<dbReference type="Proteomes" id="UP000324897">
    <property type="component" value="Unassembled WGS sequence"/>
</dbReference>
<accession>A0A5J9W4S5</accession>
<proteinExistence type="predicted"/>
<protein>
    <submittedName>
        <fullName evidence="2">Uncharacterized protein</fullName>
    </submittedName>
</protein>
<feature type="non-terminal residue" evidence="2">
    <location>
        <position position="1"/>
    </location>
</feature>
<feature type="compositionally biased region" description="Low complexity" evidence="1">
    <location>
        <begin position="1"/>
        <end position="10"/>
    </location>
</feature>
<dbReference type="Gramene" id="TVU42951">
    <property type="protein sequence ID" value="TVU42951"/>
    <property type="gene ID" value="EJB05_09377"/>
</dbReference>
<keyword evidence="3" id="KW-1185">Reference proteome</keyword>
<evidence type="ECO:0000313" key="3">
    <source>
        <dbReference type="Proteomes" id="UP000324897"/>
    </source>
</evidence>
<name>A0A5J9W4S5_9POAL</name>
<organism evidence="2 3">
    <name type="scientific">Eragrostis curvula</name>
    <name type="common">weeping love grass</name>
    <dbReference type="NCBI Taxonomy" id="38414"/>
    <lineage>
        <taxon>Eukaryota</taxon>
        <taxon>Viridiplantae</taxon>
        <taxon>Streptophyta</taxon>
        <taxon>Embryophyta</taxon>
        <taxon>Tracheophyta</taxon>
        <taxon>Spermatophyta</taxon>
        <taxon>Magnoliopsida</taxon>
        <taxon>Liliopsida</taxon>
        <taxon>Poales</taxon>
        <taxon>Poaceae</taxon>
        <taxon>PACMAD clade</taxon>
        <taxon>Chloridoideae</taxon>
        <taxon>Eragrostideae</taxon>
        <taxon>Eragrostidinae</taxon>
        <taxon>Eragrostis</taxon>
    </lineage>
</organism>
<dbReference type="AlphaFoldDB" id="A0A5J9W4S5"/>
<dbReference type="EMBL" id="RWGY01000005">
    <property type="protein sequence ID" value="TVU42951.1"/>
    <property type="molecule type" value="Genomic_DNA"/>
</dbReference>
<sequence length="59" mass="6140">MEADAAAAAHRALDAVQRSCGHRSGASPPTVARDRHSGCSLQAPSRGTIQGEKLEETEP</sequence>
<comment type="caution">
    <text evidence="2">The sequence shown here is derived from an EMBL/GenBank/DDBJ whole genome shotgun (WGS) entry which is preliminary data.</text>
</comment>
<feature type="region of interest" description="Disordered" evidence="1">
    <location>
        <begin position="1"/>
        <end position="59"/>
    </location>
</feature>
<evidence type="ECO:0000313" key="2">
    <source>
        <dbReference type="EMBL" id="TVU42951.1"/>
    </source>
</evidence>